<dbReference type="GO" id="GO:0016301">
    <property type="term" value="F:kinase activity"/>
    <property type="evidence" value="ECO:0007669"/>
    <property type="project" value="UniProtKB-KW"/>
</dbReference>
<dbReference type="SUPFAM" id="SSF55874">
    <property type="entry name" value="ATPase domain of HSP90 chaperone/DNA topoisomerase II/histidine kinase"/>
    <property type="match status" value="1"/>
</dbReference>
<accession>A0A174C2S3</accession>
<dbReference type="OrthoDB" id="9813394at2"/>
<dbReference type="Gene3D" id="3.30.565.10">
    <property type="entry name" value="Histidine kinase-like ATPase, C-terminal domain"/>
    <property type="match status" value="1"/>
</dbReference>
<protein>
    <submittedName>
        <fullName evidence="1">Sensory transduction histidine kinase</fullName>
    </submittedName>
</protein>
<gene>
    <name evidence="1" type="ORF">ERS852470_01338</name>
</gene>
<dbReference type="GeneID" id="83011566"/>
<evidence type="ECO:0000313" key="2">
    <source>
        <dbReference type="Proteomes" id="UP000095558"/>
    </source>
</evidence>
<sequence length="69" mass="7909">MEIGLSLVKALVELHNGCTYVNTEIKDGTEFCVELPIRKIKNSLNTDLREKSMVSKVEKFNIEFSDIYN</sequence>
<dbReference type="InterPro" id="IPR036890">
    <property type="entry name" value="HATPase_C_sf"/>
</dbReference>
<organism evidence="1 2">
    <name type="scientific">Clostridium disporicum</name>
    <dbReference type="NCBI Taxonomy" id="84024"/>
    <lineage>
        <taxon>Bacteria</taxon>
        <taxon>Bacillati</taxon>
        <taxon>Bacillota</taxon>
        <taxon>Clostridia</taxon>
        <taxon>Eubacteriales</taxon>
        <taxon>Clostridiaceae</taxon>
        <taxon>Clostridium</taxon>
    </lineage>
</organism>
<proteinExistence type="predicted"/>
<reference evidence="1 2" key="1">
    <citation type="submission" date="2015-09" db="EMBL/GenBank/DDBJ databases">
        <authorList>
            <consortium name="Pathogen Informatics"/>
        </authorList>
    </citation>
    <scope>NUCLEOTIDE SEQUENCE [LARGE SCALE GENOMIC DNA]</scope>
    <source>
        <strain evidence="1 2">2789STDY5834855</strain>
    </source>
</reference>
<dbReference type="Proteomes" id="UP000095558">
    <property type="component" value="Unassembled WGS sequence"/>
</dbReference>
<dbReference type="RefSeq" id="WP_042397104.1">
    <property type="nucleotide sequence ID" value="NZ_CYYT01000002.1"/>
</dbReference>
<keyword evidence="1" id="KW-0418">Kinase</keyword>
<evidence type="ECO:0000313" key="1">
    <source>
        <dbReference type="EMBL" id="CUO06078.1"/>
    </source>
</evidence>
<keyword evidence="1" id="KW-0808">Transferase</keyword>
<dbReference type="AlphaFoldDB" id="A0A174C2S3"/>
<name>A0A174C2S3_9CLOT</name>
<dbReference type="EMBL" id="CYZV01000012">
    <property type="protein sequence ID" value="CUO06078.1"/>
    <property type="molecule type" value="Genomic_DNA"/>
</dbReference>